<comment type="caution">
    <text evidence="1">The sequence shown here is derived from an EMBL/GenBank/DDBJ whole genome shotgun (WGS) entry which is preliminary data.</text>
</comment>
<evidence type="ECO:0000313" key="2">
    <source>
        <dbReference type="Proteomes" id="UP000321947"/>
    </source>
</evidence>
<name>A0A5D3E3V7_CUCMM</name>
<evidence type="ECO:0000313" key="1">
    <source>
        <dbReference type="EMBL" id="TYK29975.1"/>
    </source>
</evidence>
<dbReference type="AlphaFoldDB" id="A0A5D3E3V7"/>
<sequence length="263" mass="30834">MSKVDSKFALKVQDMFSTKSLFKQCVHKDTFQYITVKSNKEVMILQSVIEDYKWSLRASGYHRQVTFTVIKDLIKNKISLAGFELSTPKDIVHYIRAEHGLRISYQKALLAREAVLNEIRGSPEDSYKMILQFAYIWNSTTQVLLFNTKLMSMVDFFTSSWNLKLKYKIIVDTVFHACEKAFNIVDFKHEMRLLESSVPSIREELESIGFAKWSRAYSPRRIYNVMTTNISESLNSVMLKARELPICLMLKVLRMMLQREFFE</sequence>
<dbReference type="EMBL" id="SSTD01000910">
    <property type="protein sequence ID" value="TYK29975.1"/>
    <property type="molecule type" value="Genomic_DNA"/>
</dbReference>
<dbReference type="PANTHER" id="PTHR31973">
    <property type="entry name" value="POLYPROTEIN, PUTATIVE-RELATED"/>
    <property type="match status" value="1"/>
</dbReference>
<accession>A0A5D3E3V7</accession>
<reference evidence="1 2" key="1">
    <citation type="submission" date="2019-08" db="EMBL/GenBank/DDBJ databases">
        <title>Draft genome sequences of two oriental melons (Cucumis melo L. var makuwa).</title>
        <authorList>
            <person name="Kwon S.-Y."/>
        </authorList>
    </citation>
    <scope>NUCLEOTIDE SEQUENCE [LARGE SCALE GENOMIC DNA]</scope>
    <source>
        <strain evidence="2">cv. Chang Bougi</strain>
        <tissue evidence="1">Leaf</tissue>
    </source>
</reference>
<gene>
    <name evidence="1" type="ORF">E5676_scaffold734G00020</name>
</gene>
<protein>
    <submittedName>
        <fullName evidence="1">Protein FAR1-RELATED SEQUENCE 3-like</fullName>
    </submittedName>
</protein>
<proteinExistence type="predicted"/>
<dbReference type="PANTHER" id="PTHR31973:SF113">
    <property type="entry name" value="PROTEIN FAR1-RELATED SEQUENCE 5-LIKE"/>
    <property type="match status" value="1"/>
</dbReference>
<dbReference type="Proteomes" id="UP000321947">
    <property type="component" value="Unassembled WGS sequence"/>
</dbReference>
<organism evidence="1 2">
    <name type="scientific">Cucumis melo var. makuwa</name>
    <name type="common">Oriental melon</name>
    <dbReference type="NCBI Taxonomy" id="1194695"/>
    <lineage>
        <taxon>Eukaryota</taxon>
        <taxon>Viridiplantae</taxon>
        <taxon>Streptophyta</taxon>
        <taxon>Embryophyta</taxon>
        <taxon>Tracheophyta</taxon>
        <taxon>Spermatophyta</taxon>
        <taxon>Magnoliopsida</taxon>
        <taxon>eudicotyledons</taxon>
        <taxon>Gunneridae</taxon>
        <taxon>Pentapetalae</taxon>
        <taxon>rosids</taxon>
        <taxon>fabids</taxon>
        <taxon>Cucurbitales</taxon>
        <taxon>Cucurbitaceae</taxon>
        <taxon>Benincaseae</taxon>
        <taxon>Cucumis</taxon>
    </lineage>
</organism>